<gene>
    <name evidence="3" type="ORF">QSG27_11070</name>
</gene>
<organism evidence="3 4">
    <name type="scientific">Azospirillum isscasi</name>
    <dbReference type="NCBI Taxonomy" id="3053926"/>
    <lineage>
        <taxon>Bacteria</taxon>
        <taxon>Pseudomonadati</taxon>
        <taxon>Pseudomonadota</taxon>
        <taxon>Alphaproteobacteria</taxon>
        <taxon>Rhodospirillales</taxon>
        <taxon>Azospirillaceae</taxon>
        <taxon>Azospirillum</taxon>
    </lineage>
</organism>
<keyword evidence="2" id="KW-0732">Signal</keyword>
<accession>A0ABU0WGM4</accession>
<proteinExistence type="predicted"/>
<feature type="signal peptide" evidence="2">
    <location>
        <begin position="1"/>
        <end position="34"/>
    </location>
</feature>
<reference evidence="3 4" key="1">
    <citation type="submission" date="2023-06" db="EMBL/GenBank/DDBJ databases">
        <title>Azospirillum isscasensis sp.nov, a bacterium isolated from rhizosphere soil of rice.</title>
        <authorList>
            <person name="Wang H."/>
        </authorList>
    </citation>
    <scope>NUCLEOTIDE SEQUENCE [LARGE SCALE GENOMIC DNA]</scope>
    <source>
        <strain evidence="3 4">C340-1</strain>
    </source>
</reference>
<evidence type="ECO:0000313" key="4">
    <source>
        <dbReference type="Proteomes" id="UP001227317"/>
    </source>
</evidence>
<protein>
    <submittedName>
        <fullName evidence="3">DUF3300 domain-containing protein</fullName>
    </submittedName>
</protein>
<feature type="chain" id="PRO_5046628317" evidence="2">
    <location>
        <begin position="35"/>
        <end position="447"/>
    </location>
</feature>
<comment type="caution">
    <text evidence="3">The sequence shown here is derived from an EMBL/GenBank/DDBJ whole genome shotgun (WGS) entry which is preliminary data.</text>
</comment>
<dbReference type="InterPro" id="IPR021728">
    <property type="entry name" value="DUF3300"/>
</dbReference>
<evidence type="ECO:0000256" key="2">
    <source>
        <dbReference type="SAM" id="SignalP"/>
    </source>
</evidence>
<feature type="compositionally biased region" description="Gly residues" evidence="1">
    <location>
        <begin position="406"/>
        <end position="432"/>
    </location>
</feature>
<sequence>MPPMRPHHRVRKPLHGSALLLAAALVLAAPAACAQQAGQAPTATAAADGGAPLTAAQLQTLVGRVALYPDDLLALVLPAATQPLQIVEAQRFLDKRRADPKLTPSKNWDPSVVALLNYPDVVKLMNDDLDWTQQLGQAVVRQQEDVMAAVQTFRRAARDAGNLGSDEKRTVTTEKETIIVRSADPEVVYVPSYNPTTVVYATAPGAPPPYYYSPPYPYYYSPAATFFTGAVFGTALGYALSWNDNGIYRGDVNVNRNVNINNQNLNARVNRVSQNTENRWRANNTEIGRQEMRRTQTAVAGGGRVANAPVNSAQIRQGLSQAPGARAPDARAPAARADAPRATAGGGGFSGGAASSPRTADRRAGSVNAGSMNHVNPGNRNAFSSIDQGSLASRQSQRGHQSLSRAGGGFGGGGGGGFGGGGGRAGGGGGFRRGPRERGRTAHDTKG</sequence>
<feature type="compositionally biased region" description="Basic and acidic residues" evidence="1">
    <location>
        <begin position="434"/>
        <end position="447"/>
    </location>
</feature>
<feature type="region of interest" description="Disordered" evidence="1">
    <location>
        <begin position="319"/>
        <end position="447"/>
    </location>
</feature>
<name>A0ABU0WGM4_9PROT</name>
<dbReference type="RefSeq" id="WP_306706016.1">
    <property type="nucleotide sequence ID" value="NZ_JAUJFI010000041.1"/>
</dbReference>
<dbReference type="Proteomes" id="UP001227317">
    <property type="component" value="Unassembled WGS sequence"/>
</dbReference>
<dbReference type="EMBL" id="JAUJFI010000041">
    <property type="protein sequence ID" value="MDQ2103232.1"/>
    <property type="molecule type" value="Genomic_DNA"/>
</dbReference>
<feature type="compositionally biased region" description="Polar residues" evidence="1">
    <location>
        <begin position="368"/>
        <end position="404"/>
    </location>
</feature>
<evidence type="ECO:0000313" key="3">
    <source>
        <dbReference type="EMBL" id="MDQ2103232.1"/>
    </source>
</evidence>
<evidence type="ECO:0000256" key="1">
    <source>
        <dbReference type="SAM" id="MobiDB-lite"/>
    </source>
</evidence>
<dbReference type="PANTHER" id="PTHR40269:SF1">
    <property type="entry name" value="OUTER MEMBRANE PROTEIN"/>
    <property type="match status" value="1"/>
</dbReference>
<dbReference type="PANTHER" id="PTHR40269">
    <property type="entry name" value="OUTER MEMBRANE PROTEIN-RELATED"/>
    <property type="match status" value="1"/>
</dbReference>
<feature type="compositionally biased region" description="Low complexity" evidence="1">
    <location>
        <begin position="322"/>
        <end position="343"/>
    </location>
</feature>
<dbReference type="Pfam" id="PF11737">
    <property type="entry name" value="DUF3300"/>
    <property type="match status" value="1"/>
</dbReference>
<keyword evidence="4" id="KW-1185">Reference proteome</keyword>